<proteinExistence type="predicted"/>
<feature type="transmembrane region" description="Helical" evidence="1">
    <location>
        <begin position="12"/>
        <end position="35"/>
    </location>
</feature>
<evidence type="ECO:0000313" key="3">
    <source>
        <dbReference type="Proteomes" id="UP000191448"/>
    </source>
</evidence>
<comment type="caution">
    <text evidence="2">The sequence shown here is derived from an EMBL/GenBank/DDBJ whole genome shotgun (WGS) entry which is preliminary data.</text>
</comment>
<feature type="transmembrane region" description="Helical" evidence="1">
    <location>
        <begin position="41"/>
        <end position="74"/>
    </location>
</feature>
<accession>A0A1V4SUJ3</accession>
<evidence type="ECO:0000313" key="2">
    <source>
        <dbReference type="EMBL" id="OPX47536.1"/>
    </source>
</evidence>
<name>A0A1V4SUJ3_9CLOT</name>
<dbReference type="EMBL" id="LTAY01000045">
    <property type="protein sequence ID" value="OPX47536.1"/>
    <property type="molecule type" value="Genomic_DNA"/>
</dbReference>
<gene>
    <name evidence="2" type="ORF">CLTHE_17950</name>
</gene>
<dbReference type="OrthoDB" id="10004538at2"/>
<sequence>MDGNTNTLSFILVLFNLIHFIIVPIILFFVEYILAKKASKFAIILPTITLFISIFLGAFYILISAIMFLIWYLVKKSVEKKLSEIDKMNIQDLD</sequence>
<organism evidence="2 3">
    <name type="scientific">Clostridium thermobutyricum DSM 4928</name>
    <dbReference type="NCBI Taxonomy" id="1121339"/>
    <lineage>
        <taxon>Bacteria</taxon>
        <taxon>Bacillati</taxon>
        <taxon>Bacillota</taxon>
        <taxon>Clostridia</taxon>
        <taxon>Eubacteriales</taxon>
        <taxon>Clostridiaceae</taxon>
        <taxon>Clostridium</taxon>
    </lineage>
</organism>
<reference evidence="2 3" key="1">
    <citation type="submission" date="2016-02" db="EMBL/GenBank/DDBJ databases">
        <title>Genome sequence of Clostridium thermobutyricum DSM 4928.</title>
        <authorList>
            <person name="Poehlein A."/>
            <person name="Daniel R."/>
        </authorList>
    </citation>
    <scope>NUCLEOTIDE SEQUENCE [LARGE SCALE GENOMIC DNA]</scope>
    <source>
        <strain evidence="2 3">DSM 4928</strain>
    </source>
</reference>
<keyword evidence="1" id="KW-0472">Membrane</keyword>
<dbReference type="RefSeq" id="WP_080022994.1">
    <property type="nucleotide sequence ID" value="NZ_LTAY01000045.1"/>
</dbReference>
<protein>
    <submittedName>
        <fullName evidence="2">Uncharacterized protein</fullName>
    </submittedName>
</protein>
<evidence type="ECO:0000256" key="1">
    <source>
        <dbReference type="SAM" id="Phobius"/>
    </source>
</evidence>
<dbReference type="AlphaFoldDB" id="A0A1V4SUJ3"/>
<keyword evidence="1" id="KW-1133">Transmembrane helix</keyword>
<dbReference type="Proteomes" id="UP000191448">
    <property type="component" value="Unassembled WGS sequence"/>
</dbReference>
<keyword evidence="1" id="KW-0812">Transmembrane</keyword>